<dbReference type="InterPro" id="IPR005693">
    <property type="entry name" value="Mce"/>
</dbReference>
<dbReference type="PANTHER" id="PTHR33371">
    <property type="entry name" value="INTERMEMBRANE PHOSPHOLIPID TRANSPORT SYSTEM BINDING PROTEIN MLAD-RELATED"/>
    <property type="match status" value="1"/>
</dbReference>
<sequence length="395" mass="41579" precursor="true">MTASTRLWRTLSLATVTLTAAGCAFGGVTTLPLPGTPGRGPGATIYHVQIGNVGTLESNAPVLVNDVVVGSVSTMTVDNWHADVDVTITPGVVVPANAVATVGQTSLLGSMHLALDPPAGQTPTGRLEPGSTITLNRASTYPSTEQTLSALSLLINSGGVTQIGDIIHNTTAALHGHENQIRDLLTRLDSFIGALDRQRDNITAAIDNLDRLTGTLAGQTDTITTALRDIPPALDVLDRERPRLTEALTKLGTFSDVTTRLINDSHSDLVTNLHNLQPTLKALADVGPKLDAALALAPTFPFPQNVIDRGVRGDYLNLYAVVDLTYSRLKRTIFRGTRFGDINADLIPAPGDPYYLQYTYDPLHAPLTKTLPPGTPSAGQAPPPAAPPAQPAGGR</sequence>
<organism evidence="4 5">
    <name type="scientific">Mycolicibacterium chubuense (strain NBB4)</name>
    <name type="common">Mycobacterium chubuense</name>
    <dbReference type="NCBI Taxonomy" id="710421"/>
    <lineage>
        <taxon>Bacteria</taxon>
        <taxon>Bacillati</taxon>
        <taxon>Actinomycetota</taxon>
        <taxon>Actinomycetes</taxon>
        <taxon>Mycobacteriales</taxon>
        <taxon>Mycobacteriaceae</taxon>
        <taxon>Mycolicibacterium</taxon>
    </lineage>
</organism>
<name>I4BG32_MYCCN</name>
<keyword evidence="5" id="KW-1185">Reference proteome</keyword>
<dbReference type="GO" id="GO:0005576">
    <property type="term" value="C:extracellular region"/>
    <property type="evidence" value="ECO:0007669"/>
    <property type="project" value="TreeGrafter"/>
</dbReference>
<accession>I4BG32</accession>
<feature type="domain" description="Mce/MlaD" evidence="2">
    <location>
        <begin position="45"/>
        <end position="118"/>
    </location>
</feature>
<feature type="domain" description="Mammalian cell entry C-terminal" evidence="3">
    <location>
        <begin position="126"/>
        <end position="294"/>
    </location>
</feature>
<dbReference type="InterPro" id="IPR003399">
    <property type="entry name" value="Mce/MlaD"/>
</dbReference>
<dbReference type="PANTHER" id="PTHR33371:SF15">
    <property type="entry name" value="LIPOPROTEIN LPRN"/>
    <property type="match status" value="1"/>
</dbReference>
<evidence type="ECO:0000259" key="2">
    <source>
        <dbReference type="Pfam" id="PF02470"/>
    </source>
</evidence>
<reference evidence="4 5" key="1">
    <citation type="submission" date="2012-06" db="EMBL/GenBank/DDBJ databases">
        <title>Complete sequence of chromosome of Mycobacterium chubuense NBB4.</title>
        <authorList>
            <consortium name="US DOE Joint Genome Institute"/>
            <person name="Lucas S."/>
            <person name="Han J."/>
            <person name="Lapidus A."/>
            <person name="Cheng J.-F."/>
            <person name="Goodwin L."/>
            <person name="Pitluck S."/>
            <person name="Peters L."/>
            <person name="Mikhailova N."/>
            <person name="Teshima H."/>
            <person name="Detter J.C."/>
            <person name="Han C."/>
            <person name="Tapia R."/>
            <person name="Land M."/>
            <person name="Hauser L."/>
            <person name="Kyrpides N."/>
            <person name="Ivanova N."/>
            <person name="Pagani I."/>
            <person name="Mattes T."/>
            <person name="Holmes A."/>
            <person name="Rutledge P."/>
            <person name="Paulsen I."/>
            <person name="Coleman N."/>
            <person name="Woyke T."/>
        </authorList>
    </citation>
    <scope>NUCLEOTIDE SEQUENCE [LARGE SCALE GENOMIC DNA]</scope>
    <source>
        <strain evidence="4 5">NBB4</strain>
    </source>
</reference>
<dbReference type="InterPro" id="IPR024516">
    <property type="entry name" value="Mce_C"/>
</dbReference>
<dbReference type="Proteomes" id="UP000006057">
    <property type="component" value="Chromosome"/>
</dbReference>
<evidence type="ECO:0000313" key="5">
    <source>
        <dbReference type="Proteomes" id="UP000006057"/>
    </source>
</evidence>
<evidence type="ECO:0000259" key="3">
    <source>
        <dbReference type="Pfam" id="PF11887"/>
    </source>
</evidence>
<dbReference type="eggNOG" id="COG1463">
    <property type="taxonomic scope" value="Bacteria"/>
</dbReference>
<dbReference type="InterPro" id="IPR052336">
    <property type="entry name" value="MlaD_Phospholipid_Transporter"/>
</dbReference>
<dbReference type="STRING" id="710421.Mycch_1438"/>
<feature type="compositionally biased region" description="Pro residues" evidence="1">
    <location>
        <begin position="381"/>
        <end position="395"/>
    </location>
</feature>
<dbReference type="RefSeq" id="WP_014814720.1">
    <property type="nucleotide sequence ID" value="NC_018027.1"/>
</dbReference>
<proteinExistence type="predicted"/>
<evidence type="ECO:0000313" key="4">
    <source>
        <dbReference type="EMBL" id="AFM16239.1"/>
    </source>
</evidence>
<feature type="region of interest" description="Disordered" evidence="1">
    <location>
        <begin position="367"/>
        <end position="395"/>
    </location>
</feature>
<dbReference type="OrthoDB" id="9774928at2"/>
<gene>
    <name evidence="4" type="ordered locus">Mycch_1438</name>
</gene>
<dbReference type="EMBL" id="CP003053">
    <property type="protein sequence ID" value="AFM16239.1"/>
    <property type="molecule type" value="Genomic_DNA"/>
</dbReference>
<dbReference type="Pfam" id="PF11887">
    <property type="entry name" value="Mce4_CUP1"/>
    <property type="match status" value="1"/>
</dbReference>
<dbReference type="Pfam" id="PF02470">
    <property type="entry name" value="MlaD"/>
    <property type="match status" value="1"/>
</dbReference>
<protein>
    <submittedName>
        <fullName evidence="4">Virulence factor Mce family protein</fullName>
    </submittedName>
</protein>
<dbReference type="PATRIC" id="fig|710421.3.peg.1438"/>
<dbReference type="AlphaFoldDB" id="I4BG32"/>
<dbReference type="HOGENOM" id="CLU_045966_0_0_11"/>
<dbReference type="PROSITE" id="PS51257">
    <property type="entry name" value="PROKAR_LIPOPROTEIN"/>
    <property type="match status" value="1"/>
</dbReference>
<evidence type="ECO:0000256" key="1">
    <source>
        <dbReference type="SAM" id="MobiDB-lite"/>
    </source>
</evidence>
<dbReference type="KEGG" id="mcb:Mycch_1438"/>
<dbReference type="NCBIfam" id="TIGR00996">
    <property type="entry name" value="Mtu_fam_mce"/>
    <property type="match status" value="1"/>
</dbReference>